<dbReference type="Proteomes" id="UP000232688">
    <property type="component" value="Unassembled WGS sequence"/>
</dbReference>
<dbReference type="AlphaFoldDB" id="A0A2N0R4U0"/>
<dbReference type="VEuPathDB" id="FungiDB:FUN_003877"/>
<proteinExistence type="predicted"/>
<gene>
    <name evidence="1" type="ORF">RhiirA1_541162</name>
</gene>
<evidence type="ECO:0000313" key="1">
    <source>
        <dbReference type="EMBL" id="PKC58299.1"/>
    </source>
</evidence>
<dbReference type="EMBL" id="LLXH01001577">
    <property type="protein sequence ID" value="PKC58299.1"/>
    <property type="molecule type" value="Genomic_DNA"/>
</dbReference>
<reference evidence="1 2" key="2">
    <citation type="submission" date="2017-10" db="EMBL/GenBank/DDBJ databases">
        <title>Genome analyses suggest a sexual origin of heterokaryosis in a supposedly ancient asexual fungus.</title>
        <authorList>
            <person name="Corradi N."/>
            <person name="Sedzielewska K."/>
            <person name="Noel J."/>
            <person name="Charron P."/>
            <person name="Farinelli L."/>
            <person name="Marton T."/>
            <person name="Kruger M."/>
            <person name="Pelin A."/>
            <person name="Brachmann A."/>
            <person name="Corradi N."/>
        </authorList>
    </citation>
    <scope>NUCLEOTIDE SEQUENCE [LARGE SCALE GENOMIC DNA]</scope>
    <source>
        <strain evidence="1 2">A1</strain>
    </source>
</reference>
<reference evidence="1 2" key="1">
    <citation type="submission" date="2017-10" db="EMBL/GenBank/DDBJ databases">
        <title>Extensive intraspecific genome diversity in a model arbuscular mycorrhizal fungus.</title>
        <authorList>
            <person name="Chen E.C.H."/>
            <person name="Morin E."/>
            <person name="Baudet D."/>
            <person name="Noel J."/>
            <person name="Ndikumana S."/>
            <person name="Charron P."/>
            <person name="St-Onge C."/>
            <person name="Giorgi J."/>
            <person name="Grigoriev I.V."/>
            <person name="Roux C."/>
            <person name="Martin F.M."/>
            <person name="Corradi N."/>
        </authorList>
    </citation>
    <scope>NUCLEOTIDE SEQUENCE [LARGE SCALE GENOMIC DNA]</scope>
    <source>
        <strain evidence="1 2">A1</strain>
    </source>
</reference>
<dbReference type="VEuPathDB" id="FungiDB:RhiirFUN_004692"/>
<comment type="caution">
    <text evidence="1">The sequence shown here is derived from an EMBL/GenBank/DDBJ whole genome shotgun (WGS) entry which is preliminary data.</text>
</comment>
<accession>A0A2N0R4U0</accession>
<organism evidence="1 2">
    <name type="scientific">Rhizophagus irregularis</name>
    <dbReference type="NCBI Taxonomy" id="588596"/>
    <lineage>
        <taxon>Eukaryota</taxon>
        <taxon>Fungi</taxon>
        <taxon>Fungi incertae sedis</taxon>
        <taxon>Mucoromycota</taxon>
        <taxon>Glomeromycotina</taxon>
        <taxon>Glomeromycetes</taxon>
        <taxon>Glomerales</taxon>
        <taxon>Glomeraceae</taxon>
        <taxon>Rhizophagus</taxon>
    </lineage>
</organism>
<protein>
    <submittedName>
        <fullName evidence="1">Uncharacterized protein</fullName>
    </submittedName>
</protein>
<name>A0A2N0R4U0_9GLOM</name>
<dbReference type="VEuPathDB" id="FungiDB:RhiirA1_541162"/>
<sequence length="187" mass="20948">MFRTSDDIWWARIFDRLDEFLHNYPKLPKNSVPESSRLQDFFKVPNNDVVDGAPISVSGQILHYKPGGNGIEAAPDDVVRPDVAFVPRPATSAVISRPPIALGQSVGELKQKCLSWITMTAKLYRQGMPAQRWDFGNITKNSRVPVNDSPAIPSTANIIGTNFIIDLYRIQRIALEAQFEKAKSLRL</sequence>
<evidence type="ECO:0000313" key="2">
    <source>
        <dbReference type="Proteomes" id="UP000232688"/>
    </source>
</evidence>